<gene>
    <name evidence="6" type="ORF">MAE02_50530</name>
</gene>
<dbReference type="GO" id="GO:0003677">
    <property type="term" value="F:DNA binding"/>
    <property type="evidence" value="ECO:0007669"/>
    <property type="project" value="UniProtKB-KW"/>
</dbReference>
<dbReference type="InterPro" id="IPR036390">
    <property type="entry name" value="WH_DNA-bd_sf"/>
</dbReference>
<name>A0A512BZW2_9HYPH</name>
<keyword evidence="7" id="KW-1185">Reference proteome</keyword>
<dbReference type="RefSeq" id="WP_147022353.1">
    <property type="nucleotide sequence ID" value="NZ_BJYU01000101.1"/>
</dbReference>
<dbReference type="PROSITE" id="PS50931">
    <property type="entry name" value="HTH_LYSR"/>
    <property type="match status" value="1"/>
</dbReference>
<feature type="domain" description="HTH lysR-type" evidence="5">
    <location>
        <begin position="1"/>
        <end position="59"/>
    </location>
</feature>
<proteinExistence type="inferred from homology"/>
<dbReference type="SUPFAM" id="SSF46785">
    <property type="entry name" value="Winged helix' DNA-binding domain"/>
    <property type="match status" value="1"/>
</dbReference>
<dbReference type="InterPro" id="IPR036388">
    <property type="entry name" value="WH-like_DNA-bd_sf"/>
</dbReference>
<evidence type="ECO:0000313" key="6">
    <source>
        <dbReference type="EMBL" id="GEO17357.1"/>
    </source>
</evidence>
<comment type="similarity">
    <text evidence="1">Belongs to the LysR transcriptional regulatory family.</text>
</comment>
<keyword evidence="2" id="KW-0805">Transcription regulation</keyword>
<dbReference type="EMBL" id="BJYU01000101">
    <property type="protein sequence ID" value="GEO17357.1"/>
    <property type="molecule type" value="Genomic_DNA"/>
</dbReference>
<sequence length="304" mass="34115">MKHLKTLTYILDVSKSGSIRKTAEKLNITPSALTRKIQDFEYELGTPVFERLPQGVRLNAAGELLVRHVRNQISDFERIRSQIADLAGARRGQISIACSQAFVDHVMPREIAKYRSQFPLVSFVTQVRDHQKAVAALQEHEADLALVIQPPPSPEMQTLLTCSQPLCALMSRDHPLAQQEGTLRLRHCLEFPLALPDHSLAIRPMLDAAFARMLMPINVVIESGSFELLRNYTLLEHVISFQVLSGVPVRHEKLFYKPIDERDLGPVQIVLGQLRGRMLPVAAAKFADQLSISLHTMHESASKP</sequence>
<organism evidence="6 7">
    <name type="scientific">Microvirga aerophila</name>
    <dbReference type="NCBI Taxonomy" id="670291"/>
    <lineage>
        <taxon>Bacteria</taxon>
        <taxon>Pseudomonadati</taxon>
        <taxon>Pseudomonadota</taxon>
        <taxon>Alphaproteobacteria</taxon>
        <taxon>Hyphomicrobiales</taxon>
        <taxon>Methylobacteriaceae</taxon>
        <taxon>Microvirga</taxon>
    </lineage>
</organism>
<dbReference type="InterPro" id="IPR000847">
    <property type="entry name" value="LysR_HTH_N"/>
</dbReference>
<evidence type="ECO:0000256" key="4">
    <source>
        <dbReference type="ARBA" id="ARBA00023163"/>
    </source>
</evidence>
<comment type="caution">
    <text evidence="6">The sequence shown here is derived from an EMBL/GenBank/DDBJ whole genome shotgun (WGS) entry which is preliminary data.</text>
</comment>
<dbReference type="SUPFAM" id="SSF53850">
    <property type="entry name" value="Periplasmic binding protein-like II"/>
    <property type="match status" value="1"/>
</dbReference>
<dbReference type="Pfam" id="PF00126">
    <property type="entry name" value="HTH_1"/>
    <property type="match status" value="1"/>
</dbReference>
<evidence type="ECO:0000259" key="5">
    <source>
        <dbReference type="PROSITE" id="PS50931"/>
    </source>
</evidence>
<dbReference type="Gene3D" id="1.10.10.10">
    <property type="entry name" value="Winged helix-like DNA-binding domain superfamily/Winged helix DNA-binding domain"/>
    <property type="match status" value="1"/>
</dbReference>
<evidence type="ECO:0000256" key="1">
    <source>
        <dbReference type="ARBA" id="ARBA00009437"/>
    </source>
</evidence>
<dbReference type="AlphaFoldDB" id="A0A512BZW2"/>
<reference evidence="6 7" key="1">
    <citation type="submission" date="2019-07" db="EMBL/GenBank/DDBJ databases">
        <title>Whole genome shotgun sequence of Microvirga aerophila NBRC 106136.</title>
        <authorList>
            <person name="Hosoyama A."/>
            <person name="Uohara A."/>
            <person name="Ohji S."/>
            <person name="Ichikawa N."/>
        </authorList>
    </citation>
    <scope>NUCLEOTIDE SEQUENCE [LARGE SCALE GENOMIC DNA]</scope>
    <source>
        <strain evidence="6 7">NBRC 106136</strain>
    </source>
</reference>
<dbReference type="Gene3D" id="3.40.190.290">
    <property type="match status" value="1"/>
</dbReference>
<dbReference type="GO" id="GO:0005829">
    <property type="term" value="C:cytosol"/>
    <property type="evidence" value="ECO:0007669"/>
    <property type="project" value="TreeGrafter"/>
</dbReference>
<accession>A0A512BZW2</accession>
<dbReference type="PANTHER" id="PTHR30419">
    <property type="entry name" value="HTH-TYPE TRANSCRIPTIONAL REGULATOR YBHD"/>
    <property type="match status" value="1"/>
</dbReference>
<evidence type="ECO:0000256" key="2">
    <source>
        <dbReference type="ARBA" id="ARBA00023015"/>
    </source>
</evidence>
<dbReference type="InterPro" id="IPR005119">
    <property type="entry name" value="LysR_subst-bd"/>
</dbReference>
<dbReference type="Proteomes" id="UP000321085">
    <property type="component" value="Unassembled WGS sequence"/>
</dbReference>
<dbReference type="GO" id="GO:0003700">
    <property type="term" value="F:DNA-binding transcription factor activity"/>
    <property type="evidence" value="ECO:0007669"/>
    <property type="project" value="InterPro"/>
</dbReference>
<evidence type="ECO:0000313" key="7">
    <source>
        <dbReference type="Proteomes" id="UP000321085"/>
    </source>
</evidence>
<dbReference type="Pfam" id="PF03466">
    <property type="entry name" value="LysR_substrate"/>
    <property type="match status" value="1"/>
</dbReference>
<evidence type="ECO:0000256" key="3">
    <source>
        <dbReference type="ARBA" id="ARBA00023125"/>
    </source>
</evidence>
<protein>
    <submittedName>
        <fullName evidence="6">LysR family transcriptional regulator</fullName>
    </submittedName>
</protein>
<keyword evidence="3" id="KW-0238">DNA-binding</keyword>
<keyword evidence="4" id="KW-0804">Transcription</keyword>
<dbReference type="InterPro" id="IPR050950">
    <property type="entry name" value="HTH-type_LysR_regulators"/>
</dbReference>